<dbReference type="FunFam" id="1.20.1280.170:FF:000003">
    <property type="entry name" value="Exocyst subunit Exo70 family protein"/>
    <property type="match status" value="1"/>
</dbReference>
<dbReference type="InterPro" id="IPR004140">
    <property type="entry name" value="Exo70"/>
</dbReference>
<dbReference type="GO" id="GO:0006887">
    <property type="term" value="P:exocytosis"/>
    <property type="evidence" value="ECO:0007669"/>
    <property type="project" value="UniProtKB-KW"/>
</dbReference>
<comment type="function">
    <text evidence="3">Component of the exocyst complex.</text>
</comment>
<keyword evidence="3" id="KW-0268">Exocytosis</keyword>
<keyword evidence="3" id="KW-0653">Protein transport</keyword>
<sequence length="630" mass="70828">MPRKGMRTLFFKSPSPSPSNSPSRSATQPSSPRRSFSDSLMEENIEIAQTLITQWDSDSSSYTNISSLFHDDRQEARLYLKSVKDLQSAMQHFLISQDSNAEKLIIAQNLMQSAMKRLEKEFYQILSANREYLDAETVSSRSSRASALSSVSDLESESEDESRATTESLSAVDQISTIAMSDLKSIADCMISSGYGKECVRIYKIIRKSIIDEGLYLLGVEKLSLSQVQKMDWQVLETKIKNWLSAVKVAVKTLFNGERLLCEHVFAASDSIAESCFNEISKEAAMTLFGFPELVGKCKKLSPEKMFRILDLYQAVSDLWPEMESIFSFESTSAVRSLAVNSLIKLGEAVRTMLMDFESAIQKDSSKTPVPAGGVHPLTRYVMNYISFLADYSEILGDIVADWPLTISTPLPEAYFGCYDAEESPISIRLAWLVLVLLCKLDGKAKLYKDVALSYLFLANNLQYVVGKVRGSNVKYLLGEYWVEKHESKVKQYAANYERMGWSKVFASLPEDTTAQISSDEAKSYFKRFNAAFEEAYKKQTSWVVPDSKLRDELKVSVAKKLVPVYREFYEKHRVGMRRECGENSLVRYAPENLDNYLSDLLYGAASGGRVSSFSSCSSSPSHSHGRQGR</sequence>
<dbReference type="Gene3D" id="1.20.1280.170">
    <property type="entry name" value="Exocyst complex component Exo70"/>
    <property type="match status" value="1"/>
</dbReference>
<evidence type="ECO:0000256" key="1">
    <source>
        <dbReference type="ARBA" id="ARBA00006756"/>
    </source>
</evidence>
<dbReference type="PANTHER" id="PTHR12542">
    <property type="entry name" value="EXOCYST COMPLEX PROTEIN EXO70"/>
    <property type="match status" value="1"/>
</dbReference>
<dbReference type="GO" id="GO:0005546">
    <property type="term" value="F:phosphatidylinositol-4,5-bisphosphate binding"/>
    <property type="evidence" value="ECO:0007669"/>
    <property type="project" value="InterPro"/>
</dbReference>
<evidence type="ECO:0000256" key="4">
    <source>
        <dbReference type="SAM" id="MobiDB-lite"/>
    </source>
</evidence>
<dbReference type="Gramene" id="VVA20778">
    <property type="protein sequence ID" value="VVA20778"/>
    <property type="gene ID" value="Prudul26B002910"/>
</dbReference>
<comment type="similarity">
    <text evidence="1 3">Belongs to the EXO70 family.</text>
</comment>
<dbReference type="OMA" id="KIAWLIL"/>
<dbReference type="InterPro" id="IPR046364">
    <property type="entry name" value="Exo70_C"/>
</dbReference>
<feature type="compositionally biased region" description="Polar residues" evidence="4">
    <location>
        <begin position="26"/>
        <end position="37"/>
    </location>
</feature>
<dbReference type="AlphaFoldDB" id="A0A5E4F4R9"/>
<reference evidence="7" key="1">
    <citation type="journal article" date="2020" name="Plant J.">
        <title>Transposons played a major role in the diversification between the closely related almond and peach genomes: results from the almond genome sequence.</title>
        <authorList>
            <person name="Alioto T."/>
            <person name="Alexiou K.G."/>
            <person name="Bardil A."/>
            <person name="Barteri F."/>
            <person name="Castanera R."/>
            <person name="Cruz F."/>
            <person name="Dhingra A."/>
            <person name="Duval H."/>
            <person name="Fernandez I Marti A."/>
            <person name="Frias L."/>
            <person name="Galan B."/>
            <person name="Garcia J.L."/>
            <person name="Howad W."/>
            <person name="Gomez-Garrido J."/>
            <person name="Gut M."/>
            <person name="Julca I."/>
            <person name="Morata J."/>
            <person name="Puigdomenech P."/>
            <person name="Ribeca P."/>
            <person name="Rubio Cabetas M.J."/>
            <person name="Vlasova A."/>
            <person name="Wirthensohn M."/>
            <person name="Garcia-Mas J."/>
            <person name="Gabaldon T."/>
            <person name="Casacuberta J.M."/>
            <person name="Arus P."/>
        </authorList>
    </citation>
    <scope>NUCLEOTIDE SEQUENCE [LARGE SCALE GENOMIC DNA]</scope>
    <source>
        <strain evidence="7">cv. Texas</strain>
    </source>
</reference>
<dbReference type="Pfam" id="PF03081">
    <property type="entry name" value="Exo70_C"/>
    <property type="match status" value="1"/>
</dbReference>
<dbReference type="PANTHER" id="PTHR12542:SF17">
    <property type="entry name" value="EXOCYST SUBUNIT EXO70 FAMILY PROTEIN"/>
    <property type="match status" value="1"/>
</dbReference>
<dbReference type="EMBL" id="CABIKO010000047">
    <property type="protein sequence ID" value="VVA20778.1"/>
    <property type="molecule type" value="Genomic_DNA"/>
</dbReference>
<protein>
    <recommendedName>
        <fullName evidence="3">Exocyst subunit Exo70 family protein</fullName>
    </recommendedName>
</protein>
<evidence type="ECO:0000313" key="6">
    <source>
        <dbReference type="EMBL" id="VVA20778.1"/>
    </source>
</evidence>
<gene>
    <name evidence="6" type="ORF">ALMOND_2B002910</name>
</gene>
<dbReference type="InterPro" id="IPR016159">
    <property type="entry name" value="Cullin_repeat-like_dom_sf"/>
</dbReference>
<feature type="domain" description="Exocyst complex subunit Exo70 C-terminal" evidence="5">
    <location>
        <begin position="241"/>
        <end position="600"/>
    </location>
</feature>
<evidence type="ECO:0000256" key="2">
    <source>
        <dbReference type="ARBA" id="ARBA00022448"/>
    </source>
</evidence>
<dbReference type="GO" id="GO:0015031">
    <property type="term" value="P:protein transport"/>
    <property type="evidence" value="ECO:0007669"/>
    <property type="project" value="UniProtKB-KW"/>
</dbReference>
<proteinExistence type="inferred from homology"/>
<name>A0A5E4F4R9_PRUDU</name>
<evidence type="ECO:0000256" key="3">
    <source>
        <dbReference type="RuleBase" id="RU365026"/>
    </source>
</evidence>
<dbReference type="InParanoid" id="A0A5E4F4R9"/>
<accession>A0A5E4F4R9</accession>
<dbReference type="Proteomes" id="UP000327085">
    <property type="component" value="Chromosome 6"/>
</dbReference>
<dbReference type="Pfam" id="PF20669">
    <property type="entry name" value="Exo70_N"/>
    <property type="match status" value="1"/>
</dbReference>
<dbReference type="GO" id="GO:0000145">
    <property type="term" value="C:exocyst"/>
    <property type="evidence" value="ECO:0007669"/>
    <property type="project" value="InterPro"/>
</dbReference>
<dbReference type="SUPFAM" id="SSF74788">
    <property type="entry name" value="Cullin repeat-like"/>
    <property type="match status" value="1"/>
</dbReference>
<feature type="region of interest" description="Disordered" evidence="4">
    <location>
        <begin position="1"/>
        <end position="37"/>
    </location>
</feature>
<keyword evidence="2 3" id="KW-0813">Transport</keyword>
<evidence type="ECO:0000259" key="5">
    <source>
        <dbReference type="Pfam" id="PF03081"/>
    </source>
</evidence>
<evidence type="ECO:0000313" key="7">
    <source>
        <dbReference type="Proteomes" id="UP000327085"/>
    </source>
</evidence>
<organism evidence="6 7">
    <name type="scientific">Prunus dulcis</name>
    <name type="common">Almond</name>
    <name type="synonym">Amygdalus dulcis</name>
    <dbReference type="NCBI Taxonomy" id="3755"/>
    <lineage>
        <taxon>Eukaryota</taxon>
        <taxon>Viridiplantae</taxon>
        <taxon>Streptophyta</taxon>
        <taxon>Embryophyta</taxon>
        <taxon>Tracheophyta</taxon>
        <taxon>Spermatophyta</taxon>
        <taxon>Magnoliopsida</taxon>
        <taxon>eudicotyledons</taxon>
        <taxon>Gunneridae</taxon>
        <taxon>Pentapetalae</taxon>
        <taxon>rosids</taxon>
        <taxon>fabids</taxon>
        <taxon>Rosales</taxon>
        <taxon>Rosaceae</taxon>
        <taxon>Amygdaloideae</taxon>
        <taxon>Amygdaleae</taxon>
        <taxon>Prunus</taxon>
    </lineage>
</organism>